<keyword evidence="3" id="KW-1003">Cell membrane</keyword>
<dbReference type="EMBL" id="QEXO01000002">
    <property type="protein sequence ID" value="PWE14349.1"/>
    <property type="molecule type" value="Genomic_DNA"/>
</dbReference>
<feature type="transmembrane region" description="Helical" evidence="7">
    <location>
        <begin position="49"/>
        <end position="71"/>
    </location>
</feature>
<feature type="transmembrane region" description="Helical" evidence="7">
    <location>
        <begin position="134"/>
        <end position="153"/>
    </location>
</feature>
<evidence type="ECO:0000313" key="9">
    <source>
        <dbReference type="EMBL" id="PWE14349.1"/>
    </source>
</evidence>
<evidence type="ECO:0000256" key="2">
    <source>
        <dbReference type="ARBA" id="ARBA00022448"/>
    </source>
</evidence>
<comment type="function">
    <text evidence="7">Part of the tripartite ATP-independent periplasmic (TRAP) transport system.</text>
</comment>
<keyword evidence="2 7" id="KW-0813">Transport</keyword>
<reference evidence="9 10" key="2">
    <citation type="submission" date="2018-05" db="EMBL/GenBank/DDBJ databases">
        <authorList>
            <person name="Lanie J.A."/>
            <person name="Ng W.-L."/>
            <person name="Kazmierczak K.M."/>
            <person name="Andrzejewski T.M."/>
            <person name="Davidsen T.M."/>
            <person name="Wayne K.J."/>
            <person name="Tettelin H."/>
            <person name="Glass J.I."/>
            <person name="Rusch D."/>
            <person name="Podicherti R."/>
            <person name="Tsui H.-C.T."/>
            <person name="Winkler M.E."/>
        </authorList>
    </citation>
    <scope>NUCLEOTIDE SEQUENCE [LARGE SCALE GENOMIC DNA]</scope>
    <source>
        <strain evidence="9 10">YBY</strain>
    </source>
</reference>
<comment type="subunit">
    <text evidence="7">The complex comprises the extracytoplasmic solute receptor protein and the two transmembrane proteins.</text>
</comment>
<evidence type="ECO:0000259" key="8">
    <source>
        <dbReference type="Pfam" id="PF04290"/>
    </source>
</evidence>
<organism evidence="9 10">
    <name type="scientific">Alcaligenes faecalis</name>
    <dbReference type="NCBI Taxonomy" id="511"/>
    <lineage>
        <taxon>Bacteria</taxon>
        <taxon>Pseudomonadati</taxon>
        <taxon>Pseudomonadota</taxon>
        <taxon>Betaproteobacteria</taxon>
        <taxon>Burkholderiales</taxon>
        <taxon>Alcaligenaceae</taxon>
        <taxon>Alcaligenes</taxon>
    </lineage>
</organism>
<dbReference type="AlphaFoldDB" id="A0A2U2BK38"/>
<keyword evidence="4 7" id="KW-0812">Transmembrane</keyword>
<feature type="transmembrane region" description="Helical" evidence="7">
    <location>
        <begin position="20"/>
        <end position="43"/>
    </location>
</feature>
<dbReference type="GO" id="GO:0005886">
    <property type="term" value="C:plasma membrane"/>
    <property type="evidence" value="ECO:0007669"/>
    <property type="project" value="UniProtKB-SubCell"/>
</dbReference>
<dbReference type="STRING" id="511.UZ73_05305"/>
<keyword evidence="6 7" id="KW-0472">Membrane</keyword>
<accession>A0A2U2BK38</accession>
<comment type="caution">
    <text evidence="9">The sequence shown here is derived from an EMBL/GenBank/DDBJ whole genome shotgun (WGS) entry which is preliminary data.</text>
</comment>
<name>A0A2U2BK38_ALCFA</name>
<dbReference type="GO" id="GO:0022857">
    <property type="term" value="F:transmembrane transporter activity"/>
    <property type="evidence" value="ECO:0007669"/>
    <property type="project" value="UniProtKB-UniRule"/>
</dbReference>
<evidence type="ECO:0000256" key="4">
    <source>
        <dbReference type="ARBA" id="ARBA00022692"/>
    </source>
</evidence>
<evidence type="ECO:0000256" key="7">
    <source>
        <dbReference type="RuleBase" id="RU369079"/>
    </source>
</evidence>
<keyword evidence="7" id="KW-0997">Cell inner membrane</keyword>
<proteinExistence type="inferred from homology"/>
<evidence type="ECO:0000313" key="10">
    <source>
        <dbReference type="Proteomes" id="UP000245216"/>
    </source>
</evidence>
<reference evidence="9 10" key="1">
    <citation type="submission" date="2018-05" db="EMBL/GenBank/DDBJ databases">
        <title>Genome Sequence of an Efficient Indole-Degrading Bacterium, Alcaligenes sp.YBY.</title>
        <authorList>
            <person name="Yang B."/>
        </authorList>
    </citation>
    <scope>NUCLEOTIDE SEQUENCE [LARGE SCALE GENOMIC DNA]</scope>
    <source>
        <strain evidence="9 10">YBY</strain>
    </source>
</reference>
<comment type="subcellular location">
    <subcellularLocation>
        <location evidence="7">Cell inner membrane</location>
        <topology evidence="7">Multi-pass membrane protein</topology>
    </subcellularLocation>
    <subcellularLocation>
        <location evidence="1">Cell membrane</location>
        <topology evidence="1">Multi-pass membrane protein</topology>
    </subcellularLocation>
</comment>
<evidence type="ECO:0000256" key="6">
    <source>
        <dbReference type="ARBA" id="ARBA00023136"/>
    </source>
</evidence>
<sequence>MNVSEDIPIKRGPTLIALEWLAIASSVVVAAGLAYVVAARYYLNWPATGVHTIVMVAAIWLYMTGALIASQSRQHLVVDYLSHRLKTPRARAIHRFFVSVLVLIIVVAFAYWTLRMFMWGSRFSTTMAELGIPVWVPQSAIGLNAVGSLLYAVRDVYQSLMALRQGGH</sequence>
<feature type="domain" description="Tripartite ATP-independent periplasmic transporters DctQ component" evidence="8">
    <location>
        <begin position="33"/>
        <end position="160"/>
    </location>
</feature>
<comment type="similarity">
    <text evidence="7">Belongs to the TRAP transporter small permease family.</text>
</comment>
<evidence type="ECO:0000256" key="3">
    <source>
        <dbReference type="ARBA" id="ARBA00022475"/>
    </source>
</evidence>
<dbReference type="Pfam" id="PF04290">
    <property type="entry name" value="DctQ"/>
    <property type="match status" value="1"/>
</dbReference>
<keyword evidence="5 7" id="KW-1133">Transmembrane helix</keyword>
<feature type="transmembrane region" description="Helical" evidence="7">
    <location>
        <begin position="92"/>
        <end position="114"/>
    </location>
</feature>
<dbReference type="InterPro" id="IPR055348">
    <property type="entry name" value="DctQ"/>
</dbReference>
<dbReference type="Proteomes" id="UP000245216">
    <property type="component" value="Unassembled WGS sequence"/>
</dbReference>
<evidence type="ECO:0000256" key="1">
    <source>
        <dbReference type="ARBA" id="ARBA00004651"/>
    </source>
</evidence>
<evidence type="ECO:0000256" key="5">
    <source>
        <dbReference type="ARBA" id="ARBA00022989"/>
    </source>
</evidence>
<protein>
    <recommendedName>
        <fullName evidence="7">TRAP transporter small permease protein</fullName>
    </recommendedName>
</protein>
<gene>
    <name evidence="9" type="ORF">DF183_06345</name>
</gene>
<dbReference type="RefSeq" id="WP_109088688.1">
    <property type="nucleotide sequence ID" value="NZ_QEXO01000002.1"/>
</dbReference>